<dbReference type="AlphaFoldDB" id="A0A3L8NWS4"/>
<protein>
    <recommendedName>
        <fullName evidence="4">DUF461 domain-containing protein</fullName>
    </recommendedName>
</protein>
<evidence type="ECO:0000313" key="2">
    <source>
        <dbReference type="EMBL" id="RLV47600.1"/>
    </source>
</evidence>
<proteinExistence type="predicted"/>
<feature type="chain" id="PRO_5018167081" description="DUF461 domain-containing protein" evidence="1">
    <location>
        <begin position="22"/>
        <end position="170"/>
    </location>
</feature>
<evidence type="ECO:0008006" key="4">
    <source>
        <dbReference type="Google" id="ProtNLM"/>
    </source>
</evidence>
<evidence type="ECO:0000256" key="1">
    <source>
        <dbReference type="SAM" id="SignalP"/>
    </source>
</evidence>
<evidence type="ECO:0000313" key="3">
    <source>
        <dbReference type="Proteomes" id="UP000281708"/>
    </source>
</evidence>
<accession>A0A3L8NWS4</accession>
<feature type="signal peptide" evidence="1">
    <location>
        <begin position="1"/>
        <end position="21"/>
    </location>
</feature>
<keyword evidence="3" id="KW-1185">Reference proteome</keyword>
<dbReference type="Proteomes" id="UP000281708">
    <property type="component" value="Unassembled WGS sequence"/>
</dbReference>
<sequence>MLARLSLLLAVPLVGACGFNAQTDAVYQPAVGSNARDSQVDVLGAVVVSSTPGRGRFIATLSNESQSHSDKLTGIQSSGSTEATLSGDISITATGDVNLAKATPITVTGSKIDAVKSNFVTFQLTFERAEPVTISVPVVTATGPYQGYGAASTLTPNDVATKGSQGAFGQ</sequence>
<dbReference type="PROSITE" id="PS51257">
    <property type="entry name" value="PROKAR_LIPOPROTEIN"/>
    <property type="match status" value="1"/>
</dbReference>
<keyword evidence="1" id="KW-0732">Signal</keyword>
<reference evidence="2 3" key="1">
    <citation type="submission" date="2018-10" db="EMBL/GenBank/DDBJ databases">
        <title>Marmoricola sp. 4Q3S-7 whole genome shotgun sequence.</title>
        <authorList>
            <person name="Li F."/>
        </authorList>
    </citation>
    <scope>NUCLEOTIDE SEQUENCE [LARGE SCALE GENOMIC DNA]</scope>
    <source>
        <strain evidence="2 3">4Q3S-7</strain>
    </source>
</reference>
<comment type="caution">
    <text evidence="2">The sequence shown here is derived from an EMBL/GenBank/DDBJ whole genome shotgun (WGS) entry which is preliminary data.</text>
</comment>
<name>A0A3L8NWS4_9ACTN</name>
<gene>
    <name evidence="2" type="ORF">D9V37_15665</name>
</gene>
<organism evidence="2 3">
    <name type="scientific">Nocardioides mangrovicus</name>
    <dbReference type="NCBI Taxonomy" id="2478913"/>
    <lineage>
        <taxon>Bacteria</taxon>
        <taxon>Bacillati</taxon>
        <taxon>Actinomycetota</taxon>
        <taxon>Actinomycetes</taxon>
        <taxon>Propionibacteriales</taxon>
        <taxon>Nocardioidaceae</taxon>
        <taxon>Nocardioides</taxon>
    </lineage>
</organism>
<dbReference type="EMBL" id="RDBE01000010">
    <property type="protein sequence ID" value="RLV47600.1"/>
    <property type="molecule type" value="Genomic_DNA"/>
</dbReference>